<dbReference type="EMBL" id="JAUDZG010000004">
    <property type="protein sequence ID" value="KAK3305072.1"/>
    <property type="molecule type" value="Genomic_DNA"/>
</dbReference>
<evidence type="ECO:0008006" key="4">
    <source>
        <dbReference type="Google" id="ProtNLM"/>
    </source>
</evidence>
<evidence type="ECO:0000313" key="2">
    <source>
        <dbReference type="EMBL" id="KAK3305072.1"/>
    </source>
</evidence>
<feature type="signal peptide" evidence="1">
    <location>
        <begin position="1"/>
        <end position="23"/>
    </location>
</feature>
<keyword evidence="3" id="KW-1185">Reference proteome</keyword>
<dbReference type="Proteomes" id="UP001273166">
    <property type="component" value="Unassembled WGS sequence"/>
</dbReference>
<proteinExistence type="predicted"/>
<gene>
    <name evidence="2" type="ORF">B0T15DRAFT_531241</name>
</gene>
<reference evidence="2" key="1">
    <citation type="journal article" date="2023" name="Mol. Phylogenet. Evol.">
        <title>Genome-scale phylogeny and comparative genomics of the fungal order Sordariales.</title>
        <authorList>
            <person name="Hensen N."/>
            <person name="Bonometti L."/>
            <person name="Westerberg I."/>
            <person name="Brannstrom I.O."/>
            <person name="Guillou S."/>
            <person name="Cros-Aarteil S."/>
            <person name="Calhoun S."/>
            <person name="Haridas S."/>
            <person name="Kuo A."/>
            <person name="Mondo S."/>
            <person name="Pangilinan J."/>
            <person name="Riley R."/>
            <person name="LaButti K."/>
            <person name="Andreopoulos B."/>
            <person name="Lipzen A."/>
            <person name="Chen C."/>
            <person name="Yan M."/>
            <person name="Daum C."/>
            <person name="Ng V."/>
            <person name="Clum A."/>
            <person name="Steindorff A."/>
            <person name="Ohm R.A."/>
            <person name="Martin F."/>
            <person name="Silar P."/>
            <person name="Natvig D.O."/>
            <person name="Lalanne C."/>
            <person name="Gautier V."/>
            <person name="Ament-Velasquez S.L."/>
            <person name="Kruys A."/>
            <person name="Hutchinson M.I."/>
            <person name="Powell A.J."/>
            <person name="Barry K."/>
            <person name="Miller A.N."/>
            <person name="Grigoriev I.V."/>
            <person name="Debuchy R."/>
            <person name="Gladieux P."/>
            <person name="Hiltunen Thoren M."/>
            <person name="Johannesson H."/>
        </authorList>
    </citation>
    <scope>NUCLEOTIDE SEQUENCE</scope>
    <source>
        <strain evidence="2">CBS 333.67</strain>
    </source>
</reference>
<reference evidence="2" key="2">
    <citation type="submission" date="2023-06" db="EMBL/GenBank/DDBJ databases">
        <authorList>
            <consortium name="Lawrence Berkeley National Laboratory"/>
            <person name="Mondo S.J."/>
            <person name="Hensen N."/>
            <person name="Bonometti L."/>
            <person name="Westerberg I."/>
            <person name="Brannstrom I.O."/>
            <person name="Guillou S."/>
            <person name="Cros-Aarteil S."/>
            <person name="Calhoun S."/>
            <person name="Haridas S."/>
            <person name="Kuo A."/>
            <person name="Pangilinan J."/>
            <person name="Riley R."/>
            <person name="Labutti K."/>
            <person name="Andreopoulos B."/>
            <person name="Lipzen A."/>
            <person name="Chen C."/>
            <person name="Yanf M."/>
            <person name="Daum C."/>
            <person name="Ng V."/>
            <person name="Clum A."/>
            <person name="Steindorff A."/>
            <person name="Ohm R."/>
            <person name="Martin F."/>
            <person name="Silar P."/>
            <person name="Natvig D."/>
            <person name="Lalanne C."/>
            <person name="Gautier V."/>
            <person name="Ament-Velasquez S.L."/>
            <person name="Kruys A."/>
            <person name="Hutchinson M.I."/>
            <person name="Powell A.J."/>
            <person name="Barry K."/>
            <person name="Miller A.N."/>
            <person name="Grigoriev I.V."/>
            <person name="Debuchy R."/>
            <person name="Gladieux P."/>
            <person name="Thoren M.H."/>
            <person name="Johannesson H."/>
        </authorList>
    </citation>
    <scope>NUCLEOTIDE SEQUENCE</scope>
    <source>
        <strain evidence="2">CBS 333.67</strain>
    </source>
</reference>
<organism evidence="2 3">
    <name type="scientific">Chaetomium strumarium</name>
    <dbReference type="NCBI Taxonomy" id="1170767"/>
    <lineage>
        <taxon>Eukaryota</taxon>
        <taxon>Fungi</taxon>
        <taxon>Dikarya</taxon>
        <taxon>Ascomycota</taxon>
        <taxon>Pezizomycotina</taxon>
        <taxon>Sordariomycetes</taxon>
        <taxon>Sordariomycetidae</taxon>
        <taxon>Sordariales</taxon>
        <taxon>Chaetomiaceae</taxon>
        <taxon>Chaetomium</taxon>
    </lineage>
</organism>
<evidence type="ECO:0000313" key="3">
    <source>
        <dbReference type="Proteomes" id="UP001273166"/>
    </source>
</evidence>
<dbReference type="AlphaFoldDB" id="A0AAJ0M121"/>
<dbReference type="RefSeq" id="XP_062720852.1">
    <property type="nucleotide sequence ID" value="XM_062869239.1"/>
</dbReference>
<comment type="caution">
    <text evidence="2">The sequence shown here is derived from an EMBL/GenBank/DDBJ whole genome shotgun (WGS) entry which is preliminary data.</text>
</comment>
<evidence type="ECO:0000256" key="1">
    <source>
        <dbReference type="SAM" id="SignalP"/>
    </source>
</evidence>
<name>A0AAJ0M121_9PEZI</name>
<keyword evidence="1" id="KW-0732">Signal</keyword>
<feature type="chain" id="PRO_5042555080" description="Secreted protein" evidence="1">
    <location>
        <begin position="24"/>
        <end position="117"/>
    </location>
</feature>
<protein>
    <recommendedName>
        <fullName evidence="4">Secreted protein</fullName>
    </recommendedName>
</protein>
<sequence length="117" mass="13406">MWSLFQGLKGRLIILSLCTRNLGAESRDLGSGIRNPNLGSLTACKMLEGSGCKKHSLYKQPRKRDRSGENFRKRWQTLAKTGYALHQAYGARIYFSISIPRTRRDFVFRSERDVVPI</sequence>
<dbReference type="GeneID" id="87888068"/>
<accession>A0AAJ0M121</accession>